<dbReference type="InterPro" id="IPR009045">
    <property type="entry name" value="Zn_M74/Hedgehog-like"/>
</dbReference>
<dbReference type="GO" id="GO:0008233">
    <property type="term" value="F:peptidase activity"/>
    <property type="evidence" value="ECO:0007669"/>
    <property type="project" value="InterPro"/>
</dbReference>
<feature type="region of interest" description="Disordered" evidence="1">
    <location>
        <begin position="29"/>
        <end position="59"/>
    </location>
</feature>
<sequence length="237" mass="25767">MTSFKRRGALLAGLLASGVLLVQCTAAPTPPAATPSSLPPAATTPSSGAPPPPTAATVQPVTAAELGPSWRPGCPVPPEQLRRVDVDYLGFDGQTHRGELIVHEDLAPQIIAIFAQLRRVGYPVDKIRTVDHYPDADDELSMEDNNTSAFNCRLIPGSNEWSQHAYGRAIDINTLLNPCLYVTGYFEPHNAAVYLDRSRTDPGLIHAGDPAEHAFTDSGWQWGGYWTTPDYQHFERP</sequence>
<dbReference type="Gene3D" id="3.30.1380.10">
    <property type="match status" value="1"/>
</dbReference>
<keyword evidence="2" id="KW-0732">Signal</keyword>
<dbReference type="AlphaFoldDB" id="A0A1X2F8J7"/>
<comment type="caution">
    <text evidence="4">The sequence shown here is derived from an EMBL/GenBank/DDBJ whole genome shotgun (WGS) entry which is preliminary data.</text>
</comment>
<evidence type="ECO:0000313" key="4">
    <source>
        <dbReference type="EMBL" id="ORX14289.1"/>
    </source>
</evidence>
<feature type="chain" id="PRO_5038543898" evidence="2">
    <location>
        <begin position="27"/>
        <end position="237"/>
    </location>
</feature>
<accession>A0A1X2F8J7</accession>
<name>A0A1X2F8J7_MYCSZ</name>
<evidence type="ECO:0000259" key="3">
    <source>
        <dbReference type="Pfam" id="PF13539"/>
    </source>
</evidence>
<feature type="signal peptide" evidence="2">
    <location>
        <begin position="1"/>
        <end position="26"/>
    </location>
</feature>
<gene>
    <name evidence="4" type="ORF">AWC27_20395</name>
</gene>
<dbReference type="Proteomes" id="UP000193317">
    <property type="component" value="Unassembled WGS sequence"/>
</dbReference>
<organism evidence="4 5">
    <name type="scientific">Mycobacterium szulgai</name>
    <dbReference type="NCBI Taxonomy" id="1787"/>
    <lineage>
        <taxon>Bacteria</taxon>
        <taxon>Bacillati</taxon>
        <taxon>Actinomycetota</taxon>
        <taxon>Actinomycetes</taxon>
        <taxon>Mycobacteriales</taxon>
        <taxon>Mycobacteriaceae</taxon>
        <taxon>Mycobacterium</taxon>
    </lineage>
</organism>
<reference evidence="4 5" key="1">
    <citation type="submission" date="2016-01" db="EMBL/GenBank/DDBJ databases">
        <title>The new phylogeny of the genus Mycobacterium.</title>
        <authorList>
            <person name="Tarcisio F."/>
            <person name="Conor M."/>
            <person name="Antonella G."/>
            <person name="Elisabetta G."/>
            <person name="Giulia F.S."/>
            <person name="Sara T."/>
            <person name="Anna F."/>
            <person name="Clotilde B."/>
            <person name="Roberto B."/>
            <person name="Veronica D.S."/>
            <person name="Fabio R."/>
            <person name="Monica P."/>
            <person name="Olivier J."/>
            <person name="Enrico T."/>
            <person name="Nicola S."/>
        </authorList>
    </citation>
    <scope>NUCLEOTIDE SEQUENCE [LARGE SCALE GENOMIC DNA]</scope>
    <source>
        <strain evidence="4 5">DSM 44166</strain>
    </source>
</reference>
<evidence type="ECO:0000313" key="5">
    <source>
        <dbReference type="Proteomes" id="UP000193317"/>
    </source>
</evidence>
<dbReference type="RefSeq" id="WP_245846862.1">
    <property type="nucleotide sequence ID" value="NZ_LQPW01000019.1"/>
</dbReference>
<dbReference type="SUPFAM" id="SSF55166">
    <property type="entry name" value="Hedgehog/DD-peptidase"/>
    <property type="match status" value="1"/>
</dbReference>
<dbReference type="Pfam" id="PF13539">
    <property type="entry name" value="Peptidase_M15_4"/>
    <property type="match status" value="1"/>
</dbReference>
<dbReference type="InterPro" id="IPR039561">
    <property type="entry name" value="Peptidase_M15C"/>
</dbReference>
<evidence type="ECO:0000256" key="2">
    <source>
        <dbReference type="SAM" id="SignalP"/>
    </source>
</evidence>
<keyword evidence="5" id="KW-1185">Reference proteome</keyword>
<feature type="domain" description="Peptidase M15C" evidence="3">
    <location>
        <begin position="157"/>
        <end position="235"/>
    </location>
</feature>
<evidence type="ECO:0000256" key="1">
    <source>
        <dbReference type="SAM" id="MobiDB-lite"/>
    </source>
</evidence>
<feature type="compositionally biased region" description="Low complexity" evidence="1">
    <location>
        <begin position="34"/>
        <end position="47"/>
    </location>
</feature>
<dbReference type="STRING" id="1787.A5725_24385"/>
<protein>
    <submittedName>
        <fullName evidence="4">Peptidase M15</fullName>
    </submittedName>
</protein>
<proteinExistence type="predicted"/>
<dbReference type="EMBL" id="LQPW01000019">
    <property type="protein sequence ID" value="ORX14289.1"/>
    <property type="molecule type" value="Genomic_DNA"/>
</dbReference>